<dbReference type="Gene3D" id="3.30.1370.120">
    <property type="match status" value="3"/>
</dbReference>
<dbReference type="Pfam" id="PF00263">
    <property type="entry name" value="Secretin"/>
    <property type="match status" value="1"/>
</dbReference>
<evidence type="ECO:0000256" key="5">
    <source>
        <dbReference type="ARBA" id="ARBA00022692"/>
    </source>
</evidence>
<dbReference type="InterPro" id="IPR050810">
    <property type="entry name" value="Bact_Secretion_Sys_Channel"/>
</dbReference>
<keyword evidence="8" id="KW-0472">Membrane</keyword>
<dbReference type="Pfam" id="PF03958">
    <property type="entry name" value="Secretin_N"/>
    <property type="match status" value="3"/>
</dbReference>
<evidence type="ECO:0000256" key="11">
    <source>
        <dbReference type="SAM" id="MobiDB-lite"/>
    </source>
</evidence>
<evidence type="ECO:0000256" key="12">
    <source>
        <dbReference type="SAM" id="SignalP"/>
    </source>
</evidence>
<evidence type="ECO:0000259" key="15">
    <source>
        <dbReference type="Pfam" id="PF21305"/>
    </source>
</evidence>
<keyword evidence="17" id="KW-1185">Reference proteome</keyword>
<keyword evidence="6 12" id="KW-0732">Signal</keyword>
<dbReference type="AlphaFoldDB" id="N9VIR3"/>
<dbReference type="InterPro" id="IPR004845">
    <property type="entry name" value="T2SS_GspD_CS"/>
</dbReference>
<gene>
    <name evidence="16" type="ORF">G114_14071</name>
</gene>
<feature type="signal peptide" evidence="12">
    <location>
        <begin position="1"/>
        <end position="25"/>
    </location>
</feature>
<dbReference type="InterPro" id="IPR004846">
    <property type="entry name" value="T2SS/T3SS_dom"/>
</dbReference>
<dbReference type="EMBL" id="APVG01000039">
    <property type="protein sequence ID" value="ENY71271.1"/>
    <property type="molecule type" value="Genomic_DNA"/>
</dbReference>
<keyword evidence="7" id="KW-0653">Protein transport</keyword>
<evidence type="ECO:0000256" key="8">
    <source>
        <dbReference type="ARBA" id="ARBA00023136"/>
    </source>
</evidence>
<evidence type="ECO:0000313" key="16">
    <source>
        <dbReference type="EMBL" id="ENY71271.1"/>
    </source>
</evidence>
<dbReference type="NCBIfam" id="TIGR02517">
    <property type="entry name" value="type_II_gspD"/>
    <property type="match status" value="1"/>
</dbReference>
<keyword evidence="9" id="KW-0998">Cell outer membrane</keyword>
<evidence type="ECO:0000256" key="2">
    <source>
        <dbReference type="ARBA" id="ARBA00006980"/>
    </source>
</evidence>
<name>N9VIR3_9GAMM</name>
<evidence type="ECO:0000256" key="6">
    <source>
        <dbReference type="ARBA" id="ARBA00022729"/>
    </source>
</evidence>
<feature type="domain" description="NolW-like" evidence="14">
    <location>
        <begin position="127"/>
        <end position="190"/>
    </location>
</feature>
<comment type="subcellular location">
    <subcellularLocation>
        <location evidence="1 10">Cell outer membrane</location>
    </subcellularLocation>
</comment>
<evidence type="ECO:0000256" key="7">
    <source>
        <dbReference type="ARBA" id="ARBA00022927"/>
    </source>
</evidence>
<comment type="caution">
    <text evidence="16">The sequence shown here is derived from an EMBL/GenBank/DDBJ whole genome shotgun (WGS) entry which is preliminary data.</text>
</comment>
<evidence type="ECO:0000256" key="1">
    <source>
        <dbReference type="ARBA" id="ARBA00004442"/>
    </source>
</evidence>
<dbReference type="Pfam" id="PF21305">
    <property type="entry name" value="type_II_gspD_N0"/>
    <property type="match status" value="1"/>
</dbReference>
<dbReference type="InterPro" id="IPR038591">
    <property type="entry name" value="NolW-like_sf"/>
</dbReference>
<dbReference type="PANTHER" id="PTHR30332:SF24">
    <property type="entry name" value="SECRETIN GSPD-RELATED"/>
    <property type="match status" value="1"/>
</dbReference>
<comment type="similarity">
    <text evidence="2">Belongs to the bacterial secretin family. GSP D subfamily.</text>
</comment>
<dbReference type="GO" id="GO:0009279">
    <property type="term" value="C:cell outer membrane"/>
    <property type="evidence" value="ECO:0007669"/>
    <property type="project" value="UniProtKB-SubCell"/>
</dbReference>
<dbReference type="InterPro" id="IPR049371">
    <property type="entry name" value="GspD-like_N0"/>
</dbReference>
<dbReference type="PRINTS" id="PR00811">
    <property type="entry name" value="BCTERIALGSPD"/>
</dbReference>
<protein>
    <submittedName>
        <fullName evidence="16">General secretion pathway protein D</fullName>
    </submittedName>
</protein>
<dbReference type="RefSeq" id="WP_005356421.1">
    <property type="nucleotide sequence ID" value="NZ_APVG01000039.1"/>
</dbReference>
<dbReference type="OrthoDB" id="9779724at2"/>
<dbReference type="GO" id="GO:0015628">
    <property type="term" value="P:protein secretion by the type II secretion system"/>
    <property type="evidence" value="ECO:0007669"/>
    <property type="project" value="InterPro"/>
</dbReference>
<dbReference type="Proteomes" id="UP000023775">
    <property type="component" value="Unassembled WGS sequence"/>
</dbReference>
<evidence type="ECO:0000313" key="17">
    <source>
        <dbReference type="Proteomes" id="UP000023775"/>
    </source>
</evidence>
<dbReference type="PANTHER" id="PTHR30332">
    <property type="entry name" value="PROBABLE GENERAL SECRETION PATHWAY PROTEIN D"/>
    <property type="match status" value="1"/>
</dbReference>
<organism evidence="16 17">
    <name type="scientific">Aeromonas diversa CDC 2478-85</name>
    <dbReference type="NCBI Taxonomy" id="1268237"/>
    <lineage>
        <taxon>Bacteria</taxon>
        <taxon>Pseudomonadati</taxon>
        <taxon>Pseudomonadota</taxon>
        <taxon>Gammaproteobacteria</taxon>
        <taxon>Aeromonadales</taxon>
        <taxon>Aeromonadaceae</taxon>
        <taxon>Aeromonas</taxon>
    </lineage>
</organism>
<dbReference type="GO" id="GO:0015627">
    <property type="term" value="C:type II protein secretion system complex"/>
    <property type="evidence" value="ECO:0007669"/>
    <property type="project" value="InterPro"/>
</dbReference>
<feature type="chain" id="PRO_5004154604" evidence="12">
    <location>
        <begin position="26"/>
        <end position="680"/>
    </location>
</feature>
<evidence type="ECO:0000256" key="10">
    <source>
        <dbReference type="RuleBase" id="RU004004"/>
    </source>
</evidence>
<evidence type="ECO:0000259" key="14">
    <source>
        <dbReference type="Pfam" id="PF03958"/>
    </source>
</evidence>
<feature type="domain" description="NolW-like" evidence="14">
    <location>
        <begin position="193"/>
        <end position="263"/>
    </location>
</feature>
<keyword evidence="5" id="KW-0812">Transmembrane</keyword>
<feature type="domain" description="NolW-like" evidence="14">
    <location>
        <begin position="270"/>
        <end position="354"/>
    </location>
</feature>
<reference evidence="16 17" key="1">
    <citation type="journal article" date="2013" name="Genome Announc.">
        <title>Draft Genome Sequence of the Aeromonas diversa Type Strain.</title>
        <authorList>
            <person name="Farfan M."/>
            <person name="Spataro N."/>
            <person name="Sanglas A."/>
            <person name="Albarral V."/>
            <person name="Loren J.G."/>
            <person name="Bosch E."/>
            <person name="Fuste M.C."/>
        </authorList>
    </citation>
    <scope>NUCLEOTIDE SEQUENCE [LARGE SCALE GENOMIC DNA]</scope>
    <source>
        <strain evidence="16 17">2478-85</strain>
    </source>
</reference>
<feature type="region of interest" description="Disordered" evidence="11">
    <location>
        <begin position="660"/>
        <end position="680"/>
    </location>
</feature>
<dbReference type="PATRIC" id="fig|1268237.3.peg.2768"/>
<feature type="domain" description="GspD-like N0" evidence="15">
    <location>
        <begin position="31"/>
        <end position="100"/>
    </location>
</feature>
<dbReference type="PROSITE" id="PS00875">
    <property type="entry name" value="T2SP_D"/>
    <property type="match status" value="1"/>
</dbReference>
<dbReference type="InterPro" id="IPR001775">
    <property type="entry name" value="GspD/PilQ"/>
</dbReference>
<dbReference type="eggNOG" id="COG1450">
    <property type="taxonomic scope" value="Bacteria"/>
</dbReference>
<dbReference type="InterPro" id="IPR013356">
    <property type="entry name" value="T2SS_GspD"/>
</dbReference>
<feature type="domain" description="Type II/III secretion system secretin-like" evidence="13">
    <location>
        <begin position="437"/>
        <end position="603"/>
    </location>
</feature>
<evidence type="ECO:0000256" key="4">
    <source>
        <dbReference type="ARBA" id="ARBA00022452"/>
    </source>
</evidence>
<evidence type="ECO:0000256" key="3">
    <source>
        <dbReference type="ARBA" id="ARBA00022448"/>
    </source>
</evidence>
<evidence type="ECO:0000259" key="13">
    <source>
        <dbReference type="Pfam" id="PF00263"/>
    </source>
</evidence>
<accession>N9VIR3</accession>
<sequence length="680" mass="72899">MIIKNKALRMASVAAALLMAGQAWAAEFSASFKNADIEEFINTVGRNLNKTIIIEPSVRGKINVRSYDLLNEAQYYQFFLSVLDVYGFAVVPMDNGVLKVVRSRDAKTSAIPVVDGSNPGMGDEMVTRVVPVRNVSVRELAPLLRQLNDNAGGGNVVHYDPSNVLLITGRAAVVNRLVEVVRRVDKAGNQEVDIIKLKYASAGEMVRLVMTLNKDANPQGGMAGSALLTPKVVADERTNSVVVTGEPQARERIIRMVRQLDQDLQTQGNTRVFYLKYAKAKEMVDVLKGVSSSIEAEKKGGGGAAAGGGGGNSIGGKLAISADEASNSLVITAQPDVMAELEQVIAKLDIRRAQVLVEAIIVEMQDGDGLNLGVQWGNTNGGGTQFTNTNLPLGQVIAAGKAYDKNGSTDALGKLAGSFNGMAAGFYHGDWAMLMTALSTNTKNDILSTPSIVTMDNKEASFNVGQEVPVQTGSQSSTSGDNIFNTIERKTVGTKLVVTPQINEGDSVLLNIEQEVSSVAKAQASGTADLGPTFDTRTVKNAVLVKSGETVVLGGLMDDQTKEEVSKVPILGDIPVLGYLFRATSNTVSKRNLMVFIRPTILRDASVYSGISSNKYTLFRAQQLENAAQEGYLTSPDRQVLPEYGQDVTVSPEMRQQIEQMQRQQQNTASGARTFLQGNQ</sequence>
<evidence type="ECO:0000256" key="9">
    <source>
        <dbReference type="ARBA" id="ARBA00023237"/>
    </source>
</evidence>
<dbReference type="InterPro" id="IPR005644">
    <property type="entry name" value="NolW-like"/>
</dbReference>
<keyword evidence="3 10" id="KW-0813">Transport</keyword>
<keyword evidence="4" id="KW-1134">Transmembrane beta strand</keyword>
<proteinExistence type="inferred from homology"/>
<feature type="compositionally biased region" description="Polar residues" evidence="11">
    <location>
        <begin position="667"/>
        <end position="680"/>
    </location>
</feature>